<dbReference type="Proteomes" id="UP000694240">
    <property type="component" value="Chromosome 8"/>
</dbReference>
<proteinExistence type="predicted"/>
<keyword evidence="3" id="KW-1185">Reference proteome</keyword>
<organism evidence="2 3">
    <name type="scientific">Arabidopsis thaliana x Arabidopsis arenosa</name>
    <dbReference type="NCBI Taxonomy" id="1240361"/>
    <lineage>
        <taxon>Eukaryota</taxon>
        <taxon>Viridiplantae</taxon>
        <taxon>Streptophyta</taxon>
        <taxon>Embryophyta</taxon>
        <taxon>Tracheophyta</taxon>
        <taxon>Spermatophyta</taxon>
        <taxon>Magnoliopsida</taxon>
        <taxon>eudicotyledons</taxon>
        <taxon>Gunneridae</taxon>
        <taxon>Pentapetalae</taxon>
        <taxon>rosids</taxon>
        <taxon>malvids</taxon>
        <taxon>Brassicales</taxon>
        <taxon>Brassicaceae</taxon>
        <taxon>Camelineae</taxon>
        <taxon>Arabidopsis</taxon>
    </lineage>
</organism>
<protein>
    <submittedName>
        <fullName evidence="2">Uncharacterized protein</fullName>
    </submittedName>
</protein>
<reference evidence="2 3" key="1">
    <citation type="submission" date="2020-12" db="EMBL/GenBank/DDBJ databases">
        <title>Concerted genomic and epigenomic changes stabilize Arabidopsis allopolyploids.</title>
        <authorList>
            <person name="Chen Z."/>
        </authorList>
    </citation>
    <scope>NUCLEOTIDE SEQUENCE [LARGE SCALE GENOMIC DNA]</scope>
    <source>
        <strain evidence="2">Allo738</strain>
        <tissue evidence="2">Leaf</tissue>
    </source>
</reference>
<sequence length="77" mass="8746">MSSSHLFIFCIILISSFPLHECENGKSVKVNKPAKTLCMSVNCDNKDRNLTCACCFREKFRNRCYNSKSECLADCKA</sequence>
<evidence type="ECO:0000313" key="2">
    <source>
        <dbReference type="EMBL" id="KAG7579356.1"/>
    </source>
</evidence>
<gene>
    <name evidence="2" type="ORF">ISN45_Aa03g035160</name>
</gene>
<name>A0A8T2B027_9BRAS</name>
<accession>A0A8T2B027</accession>
<keyword evidence="1" id="KW-0732">Signal</keyword>
<dbReference type="EMBL" id="JAEFBK010000008">
    <property type="protein sequence ID" value="KAG7579356.1"/>
    <property type="molecule type" value="Genomic_DNA"/>
</dbReference>
<evidence type="ECO:0000256" key="1">
    <source>
        <dbReference type="SAM" id="SignalP"/>
    </source>
</evidence>
<dbReference type="AlphaFoldDB" id="A0A8T2B027"/>
<comment type="caution">
    <text evidence="2">The sequence shown here is derived from an EMBL/GenBank/DDBJ whole genome shotgun (WGS) entry which is preliminary data.</text>
</comment>
<feature type="chain" id="PRO_5035927038" evidence="1">
    <location>
        <begin position="23"/>
        <end position="77"/>
    </location>
</feature>
<feature type="signal peptide" evidence="1">
    <location>
        <begin position="1"/>
        <end position="22"/>
    </location>
</feature>
<evidence type="ECO:0000313" key="3">
    <source>
        <dbReference type="Proteomes" id="UP000694240"/>
    </source>
</evidence>